<keyword evidence="12" id="KW-0902">Two-component regulatory system</keyword>
<dbReference type="InterPro" id="IPR036097">
    <property type="entry name" value="HisK_dim/P_sf"/>
</dbReference>
<dbReference type="EC" id="2.7.13.3" evidence="3"/>
<keyword evidence="5" id="KW-0597">Phosphoprotein</keyword>
<evidence type="ECO:0000256" key="12">
    <source>
        <dbReference type="ARBA" id="ARBA00023012"/>
    </source>
</evidence>
<dbReference type="AlphaFoldDB" id="A0A1H9Q058"/>
<evidence type="ECO:0000256" key="6">
    <source>
        <dbReference type="ARBA" id="ARBA00022679"/>
    </source>
</evidence>
<sequence length="487" mass="54248">MKTINITHNKIAKKLLLYFGGTLLFFSFIIGVLFTLLFRSHTLTIHQQEMKKQGNAIAASMAEYMEDSHKGMMGQRRYLQTLDDVMTGDVWLIDKNHDLITADTHNSGHMGGMMNDSTPLNYQDLPENASQVIENALQGEASFNEEFNTILKTPALTFATPICSANGKILGVVLLHSPITNIASGTTAGLKILGLSMLIGLGLSTIVTYWLAHHFTHPLNKMNETTKQLADGKYDVKTQIAQNDEIGELAQSIDQLSMTLYDASLETEKLAQLRASFIANISHELKTPITVIRGFLESLQDGVVTNPKDVASYHQQMLAEVLFLQRLVGDLLDLSKLQHYEFAIKKEAIDIASLIQDLSRSLKPLLTTKQLQLLVSFEEEQPLVEGDYGRLRQLLMILLDNAVRYSPISGMIKIKLYQGALEIQDQGPGIPIADQPYIFDRFYKARDESNKKGTGLGLAIAKEIAKRHDMDLTVSATTEGTTFRLIY</sequence>
<dbReference type="InterPro" id="IPR050398">
    <property type="entry name" value="HssS/ArlS-like"/>
</dbReference>
<evidence type="ECO:0000256" key="2">
    <source>
        <dbReference type="ARBA" id="ARBA00004651"/>
    </source>
</evidence>
<dbReference type="PROSITE" id="PS50109">
    <property type="entry name" value="HIS_KIN"/>
    <property type="match status" value="1"/>
</dbReference>
<dbReference type="RefSeq" id="WP_092649402.1">
    <property type="nucleotide sequence ID" value="NZ_FOHA01000001.1"/>
</dbReference>
<keyword evidence="4" id="KW-1003">Cell membrane</keyword>
<dbReference type="Proteomes" id="UP000198948">
    <property type="component" value="Unassembled WGS sequence"/>
</dbReference>
<evidence type="ECO:0000256" key="5">
    <source>
        <dbReference type="ARBA" id="ARBA00022553"/>
    </source>
</evidence>
<dbReference type="SUPFAM" id="SSF55874">
    <property type="entry name" value="ATPase domain of HSP90 chaperone/DNA topoisomerase II/histidine kinase"/>
    <property type="match status" value="1"/>
</dbReference>
<dbReference type="GO" id="GO:0000155">
    <property type="term" value="F:phosphorelay sensor kinase activity"/>
    <property type="evidence" value="ECO:0007669"/>
    <property type="project" value="InterPro"/>
</dbReference>
<feature type="domain" description="Histidine kinase" evidence="15">
    <location>
        <begin position="280"/>
        <end position="487"/>
    </location>
</feature>
<keyword evidence="13 14" id="KW-0472">Membrane</keyword>
<dbReference type="CDD" id="cd00082">
    <property type="entry name" value="HisKA"/>
    <property type="match status" value="1"/>
</dbReference>
<accession>A0A1H9Q058</accession>
<evidence type="ECO:0000256" key="10">
    <source>
        <dbReference type="ARBA" id="ARBA00022840"/>
    </source>
</evidence>
<evidence type="ECO:0000256" key="7">
    <source>
        <dbReference type="ARBA" id="ARBA00022692"/>
    </source>
</evidence>
<evidence type="ECO:0000256" key="9">
    <source>
        <dbReference type="ARBA" id="ARBA00022777"/>
    </source>
</evidence>
<feature type="transmembrane region" description="Helical" evidence="14">
    <location>
        <begin position="192"/>
        <end position="212"/>
    </location>
</feature>
<dbReference type="InterPro" id="IPR003661">
    <property type="entry name" value="HisK_dim/P_dom"/>
</dbReference>
<keyword evidence="9" id="KW-0418">Kinase</keyword>
<reference evidence="17 18" key="1">
    <citation type="submission" date="2016-10" db="EMBL/GenBank/DDBJ databases">
        <authorList>
            <person name="de Groot N.N."/>
        </authorList>
    </citation>
    <scope>NUCLEOTIDE SEQUENCE [LARGE SCALE GENOMIC DNA]</scope>
    <source>
        <strain evidence="17 18">DSM 13760</strain>
    </source>
</reference>
<evidence type="ECO:0000256" key="4">
    <source>
        <dbReference type="ARBA" id="ARBA00022475"/>
    </source>
</evidence>
<evidence type="ECO:0000313" key="18">
    <source>
        <dbReference type="Proteomes" id="UP000198948"/>
    </source>
</evidence>
<dbReference type="CDD" id="cd06225">
    <property type="entry name" value="HAMP"/>
    <property type="match status" value="1"/>
</dbReference>
<evidence type="ECO:0000256" key="13">
    <source>
        <dbReference type="ARBA" id="ARBA00023136"/>
    </source>
</evidence>
<dbReference type="Pfam" id="PF00672">
    <property type="entry name" value="HAMP"/>
    <property type="match status" value="1"/>
</dbReference>
<keyword evidence="18" id="KW-1185">Reference proteome</keyword>
<dbReference type="GO" id="GO:0005524">
    <property type="term" value="F:ATP binding"/>
    <property type="evidence" value="ECO:0007669"/>
    <property type="project" value="UniProtKB-KW"/>
</dbReference>
<dbReference type="SMART" id="SM00388">
    <property type="entry name" value="HisKA"/>
    <property type="match status" value="1"/>
</dbReference>
<dbReference type="FunFam" id="1.10.287.130:FF:000001">
    <property type="entry name" value="Two-component sensor histidine kinase"/>
    <property type="match status" value="1"/>
</dbReference>
<dbReference type="PROSITE" id="PS50885">
    <property type="entry name" value="HAMP"/>
    <property type="match status" value="1"/>
</dbReference>
<dbReference type="EMBL" id="FOHA01000001">
    <property type="protein sequence ID" value="SER53223.1"/>
    <property type="molecule type" value="Genomic_DNA"/>
</dbReference>
<dbReference type="Gene3D" id="3.30.565.10">
    <property type="entry name" value="Histidine kinase-like ATPase, C-terminal domain"/>
    <property type="match status" value="1"/>
</dbReference>
<dbReference type="InterPro" id="IPR003660">
    <property type="entry name" value="HAMP_dom"/>
</dbReference>
<comment type="catalytic activity">
    <reaction evidence="1">
        <text>ATP + protein L-histidine = ADP + protein N-phospho-L-histidine.</text>
        <dbReference type="EC" id="2.7.13.3"/>
    </reaction>
</comment>
<evidence type="ECO:0000313" key="17">
    <source>
        <dbReference type="EMBL" id="SER53223.1"/>
    </source>
</evidence>
<feature type="transmembrane region" description="Helical" evidence="14">
    <location>
        <begin position="15"/>
        <end position="38"/>
    </location>
</feature>
<dbReference type="InterPro" id="IPR005467">
    <property type="entry name" value="His_kinase_dom"/>
</dbReference>
<dbReference type="Pfam" id="PF02518">
    <property type="entry name" value="HATPase_c"/>
    <property type="match status" value="1"/>
</dbReference>
<name>A0A1H9Q058_9LACT</name>
<evidence type="ECO:0000256" key="1">
    <source>
        <dbReference type="ARBA" id="ARBA00000085"/>
    </source>
</evidence>
<dbReference type="InterPro" id="IPR004358">
    <property type="entry name" value="Sig_transdc_His_kin-like_C"/>
</dbReference>
<keyword evidence="11 14" id="KW-1133">Transmembrane helix</keyword>
<evidence type="ECO:0000256" key="11">
    <source>
        <dbReference type="ARBA" id="ARBA00022989"/>
    </source>
</evidence>
<dbReference type="OrthoDB" id="2359336at2"/>
<dbReference type="SMART" id="SM00304">
    <property type="entry name" value="HAMP"/>
    <property type="match status" value="1"/>
</dbReference>
<dbReference type="CDD" id="cd00075">
    <property type="entry name" value="HATPase"/>
    <property type="match status" value="1"/>
</dbReference>
<dbReference type="PANTHER" id="PTHR45528">
    <property type="entry name" value="SENSOR HISTIDINE KINASE CPXA"/>
    <property type="match status" value="1"/>
</dbReference>
<dbReference type="InterPro" id="IPR003594">
    <property type="entry name" value="HATPase_dom"/>
</dbReference>
<dbReference type="Gene3D" id="6.10.340.10">
    <property type="match status" value="1"/>
</dbReference>
<dbReference type="PANTHER" id="PTHR45528:SF1">
    <property type="entry name" value="SENSOR HISTIDINE KINASE CPXA"/>
    <property type="match status" value="1"/>
</dbReference>
<comment type="subcellular location">
    <subcellularLocation>
        <location evidence="2">Cell membrane</location>
        <topology evidence="2">Multi-pass membrane protein</topology>
    </subcellularLocation>
</comment>
<keyword evidence="7 14" id="KW-0812">Transmembrane</keyword>
<dbReference type="SUPFAM" id="SSF158472">
    <property type="entry name" value="HAMP domain-like"/>
    <property type="match status" value="1"/>
</dbReference>
<dbReference type="GO" id="GO:0005886">
    <property type="term" value="C:plasma membrane"/>
    <property type="evidence" value="ECO:0007669"/>
    <property type="project" value="UniProtKB-SubCell"/>
</dbReference>
<dbReference type="SMART" id="SM00387">
    <property type="entry name" value="HATPase_c"/>
    <property type="match status" value="1"/>
</dbReference>
<feature type="domain" description="HAMP" evidence="16">
    <location>
        <begin position="213"/>
        <end position="265"/>
    </location>
</feature>
<organism evidence="17 18">
    <name type="scientific">Isobaculum melis</name>
    <dbReference type="NCBI Taxonomy" id="142588"/>
    <lineage>
        <taxon>Bacteria</taxon>
        <taxon>Bacillati</taxon>
        <taxon>Bacillota</taxon>
        <taxon>Bacilli</taxon>
        <taxon>Lactobacillales</taxon>
        <taxon>Carnobacteriaceae</taxon>
        <taxon>Isobaculum</taxon>
    </lineage>
</organism>
<evidence type="ECO:0000256" key="8">
    <source>
        <dbReference type="ARBA" id="ARBA00022741"/>
    </source>
</evidence>
<keyword evidence="10" id="KW-0067">ATP-binding</keyword>
<dbReference type="STRING" id="142588.SAMN04488559_101233"/>
<dbReference type="InterPro" id="IPR036890">
    <property type="entry name" value="HATPase_C_sf"/>
</dbReference>
<evidence type="ECO:0000256" key="3">
    <source>
        <dbReference type="ARBA" id="ARBA00012438"/>
    </source>
</evidence>
<keyword evidence="6" id="KW-0808">Transferase</keyword>
<evidence type="ECO:0000256" key="14">
    <source>
        <dbReference type="SAM" id="Phobius"/>
    </source>
</evidence>
<protein>
    <recommendedName>
        <fullName evidence="3">histidine kinase</fullName>
        <ecNumber evidence="3">2.7.13.3</ecNumber>
    </recommendedName>
</protein>
<dbReference type="CDD" id="cd18773">
    <property type="entry name" value="PDC1_HK_sensor"/>
    <property type="match status" value="1"/>
</dbReference>
<dbReference type="PRINTS" id="PR00344">
    <property type="entry name" value="BCTRLSENSOR"/>
</dbReference>
<evidence type="ECO:0000259" key="15">
    <source>
        <dbReference type="PROSITE" id="PS50109"/>
    </source>
</evidence>
<evidence type="ECO:0000259" key="16">
    <source>
        <dbReference type="PROSITE" id="PS50885"/>
    </source>
</evidence>
<dbReference type="Gene3D" id="1.10.287.130">
    <property type="match status" value="1"/>
</dbReference>
<dbReference type="Pfam" id="PF00512">
    <property type="entry name" value="HisKA"/>
    <property type="match status" value="1"/>
</dbReference>
<dbReference type="SUPFAM" id="SSF47384">
    <property type="entry name" value="Homodimeric domain of signal transducing histidine kinase"/>
    <property type="match status" value="1"/>
</dbReference>
<gene>
    <name evidence="17" type="ORF">SAMN04488559_101233</name>
</gene>
<keyword evidence="8" id="KW-0547">Nucleotide-binding</keyword>
<proteinExistence type="predicted"/>